<reference evidence="2 3" key="1">
    <citation type="submission" date="2024-04" db="EMBL/GenBank/DDBJ databases">
        <title>whole genome sequencing of Lutimonas vermicola strain IMCC1616.</title>
        <authorList>
            <person name="Bae S.S."/>
        </authorList>
    </citation>
    <scope>NUCLEOTIDE SEQUENCE [LARGE SCALE GENOMIC DNA]</scope>
    <source>
        <strain evidence="2 3">IMCC1616</strain>
    </source>
</reference>
<evidence type="ECO:0000313" key="2">
    <source>
        <dbReference type="EMBL" id="MEL4454698.1"/>
    </source>
</evidence>
<accession>A0ABU9KWZ1</accession>
<comment type="caution">
    <text evidence="2">The sequence shown here is derived from an EMBL/GenBank/DDBJ whole genome shotgun (WGS) entry which is preliminary data.</text>
</comment>
<evidence type="ECO:0000313" key="3">
    <source>
        <dbReference type="Proteomes" id="UP001474120"/>
    </source>
</evidence>
<name>A0ABU9KWZ1_9FLAO</name>
<sequence>MARKKKISKKDIYSFYMDYYLENGEAPKSVYKLSKLYNFDETHFYEFFGSLKAVEKSIFESFFDQTIELLEKSEDYLNFDGRNKLLSFYYTFFEILTANRSFVLSILERDKNSSRFLKTISSVKPGYNKFIKSLEIEKLDLKEARIEKFIDKSLEESLWAQFILCLKFWMDDDSASLEKTDIFIEKSINTGFDLLNVKPLKSILDLGKFLFHEKINMN</sequence>
<protein>
    <submittedName>
        <fullName evidence="2">TetR family transcriptional regulator C-terminal domain-containing protein</fullName>
    </submittedName>
</protein>
<organism evidence="2 3">
    <name type="scientific">Lutimonas vermicola</name>
    <dbReference type="NCBI Taxonomy" id="414288"/>
    <lineage>
        <taxon>Bacteria</taxon>
        <taxon>Pseudomonadati</taxon>
        <taxon>Bacteroidota</taxon>
        <taxon>Flavobacteriia</taxon>
        <taxon>Flavobacteriales</taxon>
        <taxon>Flavobacteriaceae</taxon>
        <taxon>Lutimonas</taxon>
    </lineage>
</organism>
<proteinExistence type="predicted"/>
<gene>
    <name evidence="2" type="ORF">AABB81_02230</name>
</gene>
<evidence type="ECO:0000259" key="1">
    <source>
        <dbReference type="Pfam" id="PF17931"/>
    </source>
</evidence>
<dbReference type="SUPFAM" id="SSF48498">
    <property type="entry name" value="Tetracyclin repressor-like, C-terminal domain"/>
    <property type="match status" value="1"/>
</dbReference>
<feature type="domain" description="Tetracyclin repressor-like C-terminal" evidence="1">
    <location>
        <begin position="84"/>
        <end position="210"/>
    </location>
</feature>
<dbReference type="InterPro" id="IPR036271">
    <property type="entry name" value="Tet_transcr_reg_TetR-rel_C_sf"/>
</dbReference>
<keyword evidence="3" id="KW-1185">Reference proteome</keyword>
<dbReference type="Pfam" id="PF17931">
    <property type="entry name" value="TetR_C_23"/>
    <property type="match status" value="1"/>
</dbReference>
<dbReference type="InterPro" id="IPR041673">
    <property type="entry name" value="TetR_C_23"/>
</dbReference>
<dbReference type="Proteomes" id="UP001474120">
    <property type="component" value="Unassembled WGS sequence"/>
</dbReference>
<dbReference type="RefSeq" id="WP_342158305.1">
    <property type="nucleotide sequence ID" value="NZ_JBCDNA010000001.1"/>
</dbReference>
<dbReference type="EMBL" id="JBCDNA010000001">
    <property type="protein sequence ID" value="MEL4454698.1"/>
    <property type="molecule type" value="Genomic_DNA"/>
</dbReference>